<keyword evidence="3" id="KW-1185">Reference proteome</keyword>
<dbReference type="Proteomes" id="UP001055172">
    <property type="component" value="Unassembled WGS sequence"/>
</dbReference>
<gene>
    <name evidence="2" type="ORF">ColLi_09839</name>
</gene>
<evidence type="ECO:0000313" key="2">
    <source>
        <dbReference type="EMBL" id="GJC87001.1"/>
    </source>
</evidence>
<feature type="signal peptide" evidence="1">
    <location>
        <begin position="1"/>
        <end position="20"/>
    </location>
</feature>
<proteinExistence type="predicted"/>
<name>A0AA37GTI0_9PEZI</name>
<accession>A0AA37GTI0</accession>
<feature type="chain" id="PRO_5041401023" description="Secreted protein" evidence="1">
    <location>
        <begin position="21"/>
        <end position="121"/>
    </location>
</feature>
<evidence type="ECO:0000256" key="1">
    <source>
        <dbReference type="SAM" id="SignalP"/>
    </source>
</evidence>
<protein>
    <recommendedName>
        <fullName evidence="4">Secreted protein</fullName>
    </recommendedName>
</protein>
<sequence length="121" mass="11778">MVRASLSALAILSCVWLSFFSEPACNTVVVVSGVDDVGLAAAADSGVGAAAEGTLDGVAEADAFALAAADGVPATTLLLALAAGAGVAPGAGSSSMMMKRALDTSLLRLASLLRGGMIPRN</sequence>
<dbReference type="EMBL" id="BPPX01000024">
    <property type="protein sequence ID" value="GJC87001.1"/>
    <property type="molecule type" value="Genomic_DNA"/>
</dbReference>
<evidence type="ECO:0000313" key="3">
    <source>
        <dbReference type="Proteomes" id="UP001055172"/>
    </source>
</evidence>
<reference evidence="2 3" key="1">
    <citation type="submission" date="2021-07" db="EMBL/GenBank/DDBJ databases">
        <title>Genome data of Colletotrichum spaethianum.</title>
        <authorList>
            <person name="Utami Y.D."/>
            <person name="Hiruma K."/>
        </authorList>
    </citation>
    <scope>NUCLEOTIDE SEQUENCE [LARGE SCALE GENOMIC DNA]</scope>
    <source>
        <strain evidence="2 3">MAFF 242679</strain>
    </source>
</reference>
<dbReference type="AlphaFoldDB" id="A0AA37GTI0"/>
<keyword evidence="1" id="KW-0732">Signal</keyword>
<comment type="caution">
    <text evidence="2">The sequence shown here is derived from an EMBL/GenBank/DDBJ whole genome shotgun (WGS) entry which is preliminary data.</text>
</comment>
<organism evidence="2 3">
    <name type="scientific">Colletotrichum liriopes</name>
    <dbReference type="NCBI Taxonomy" id="708192"/>
    <lineage>
        <taxon>Eukaryota</taxon>
        <taxon>Fungi</taxon>
        <taxon>Dikarya</taxon>
        <taxon>Ascomycota</taxon>
        <taxon>Pezizomycotina</taxon>
        <taxon>Sordariomycetes</taxon>
        <taxon>Hypocreomycetidae</taxon>
        <taxon>Glomerellales</taxon>
        <taxon>Glomerellaceae</taxon>
        <taxon>Colletotrichum</taxon>
        <taxon>Colletotrichum spaethianum species complex</taxon>
    </lineage>
</organism>
<evidence type="ECO:0008006" key="4">
    <source>
        <dbReference type="Google" id="ProtNLM"/>
    </source>
</evidence>